<dbReference type="AlphaFoldDB" id="A0A392QHJ0"/>
<evidence type="ECO:0000313" key="3">
    <source>
        <dbReference type="Proteomes" id="UP000265520"/>
    </source>
</evidence>
<name>A0A392QHJ0_9FABA</name>
<keyword evidence="3" id="KW-1185">Reference proteome</keyword>
<dbReference type="Proteomes" id="UP000265520">
    <property type="component" value="Unassembled WGS sequence"/>
</dbReference>
<feature type="non-terminal residue" evidence="2">
    <location>
        <position position="1"/>
    </location>
</feature>
<comment type="caution">
    <text evidence="2">The sequence shown here is derived from an EMBL/GenBank/DDBJ whole genome shotgun (WGS) entry which is preliminary data.</text>
</comment>
<evidence type="ECO:0000256" key="1">
    <source>
        <dbReference type="SAM" id="MobiDB-lite"/>
    </source>
</evidence>
<proteinExistence type="predicted"/>
<feature type="region of interest" description="Disordered" evidence="1">
    <location>
        <begin position="1"/>
        <end position="40"/>
    </location>
</feature>
<organism evidence="2 3">
    <name type="scientific">Trifolium medium</name>
    <dbReference type="NCBI Taxonomy" id="97028"/>
    <lineage>
        <taxon>Eukaryota</taxon>
        <taxon>Viridiplantae</taxon>
        <taxon>Streptophyta</taxon>
        <taxon>Embryophyta</taxon>
        <taxon>Tracheophyta</taxon>
        <taxon>Spermatophyta</taxon>
        <taxon>Magnoliopsida</taxon>
        <taxon>eudicotyledons</taxon>
        <taxon>Gunneridae</taxon>
        <taxon>Pentapetalae</taxon>
        <taxon>rosids</taxon>
        <taxon>fabids</taxon>
        <taxon>Fabales</taxon>
        <taxon>Fabaceae</taxon>
        <taxon>Papilionoideae</taxon>
        <taxon>50 kb inversion clade</taxon>
        <taxon>NPAAA clade</taxon>
        <taxon>Hologalegina</taxon>
        <taxon>IRL clade</taxon>
        <taxon>Trifolieae</taxon>
        <taxon>Trifolium</taxon>
    </lineage>
</organism>
<evidence type="ECO:0000313" key="2">
    <source>
        <dbReference type="EMBL" id="MCI23200.1"/>
    </source>
</evidence>
<reference evidence="2 3" key="1">
    <citation type="journal article" date="2018" name="Front. Plant Sci.">
        <title>Red Clover (Trifolium pratense) and Zigzag Clover (T. medium) - A Picture of Genomic Similarities and Differences.</title>
        <authorList>
            <person name="Dluhosova J."/>
            <person name="Istvanek J."/>
            <person name="Nedelnik J."/>
            <person name="Repkova J."/>
        </authorList>
    </citation>
    <scope>NUCLEOTIDE SEQUENCE [LARGE SCALE GENOMIC DNA]</scope>
    <source>
        <strain evidence="3">cv. 10/8</strain>
        <tissue evidence="2">Leaf</tissue>
    </source>
</reference>
<accession>A0A392QHJ0</accession>
<dbReference type="EMBL" id="LXQA010134698">
    <property type="protein sequence ID" value="MCI23200.1"/>
    <property type="molecule type" value="Genomic_DNA"/>
</dbReference>
<sequence length="40" mass="4023">GFGGGRRWSAVAPLPESGRRGSPPLKTGGPVEAQPESSCS</sequence>
<protein>
    <submittedName>
        <fullName evidence="2">Uncharacterized protein</fullName>
    </submittedName>
</protein>